<gene>
    <name evidence="1" type="ordered locus">Ahos_1926</name>
</gene>
<proteinExistence type="predicted"/>
<dbReference type="KEGG" id="aho:Ahos_1926"/>
<dbReference type="eggNOG" id="arCOG06019">
    <property type="taxonomic scope" value="Archaea"/>
</dbReference>
<dbReference type="AlphaFoldDB" id="F4B7Q2"/>
<name>F4B7Q2_ACIHW</name>
<accession>F4B7Q2</accession>
<dbReference type="Proteomes" id="UP000008458">
    <property type="component" value="Chromosome"/>
</dbReference>
<reference key="2">
    <citation type="journal article" date="2011" name="Extremophiles">
        <title>Genomic analyses of Acidianus hospitalis W1 a host for studying crenarchaeal virus and plasmid life cycles.</title>
        <authorList>
            <person name="You X.Y."/>
            <person name="Liu C."/>
            <person name="Wang S.Y."/>
            <person name="Jiang C.Y."/>
            <person name="Shah S.A."/>
            <person name="Prangishvili D."/>
            <person name="Liu S.J."/>
            <person name="Garrett R.A."/>
        </authorList>
    </citation>
    <scope>NUCLEOTIDE SEQUENCE</scope>
    <source>
        <strain>W1</strain>
    </source>
</reference>
<reference evidence="1 2" key="1">
    <citation type="journal article" date="2011" name="Extremophiles">
        <title>Genomic analysis of Acidianus hospitalis W1 a host for studying crenarchaeal virus and plasmid life cycles.</title>
        <authorList>
            <person name="You X.Y."/>
            <person name="Liu C."/>
            <person name="Wang S.Y."/>
            <person name="Jiang C.Y."/>
            <person name="Shah S.A."/>
            <person name="Prangishvili D."/>
            <person name="She Q."/>
            <person name="Liu S.J."/>
            <person name="Garrett R.A."/>
        </authorList>
    </citation>
    <scope>NUCLEOTIDE SEQUENCE [LARGE SCALE GENOMIC DNA]</scope>
    <source>
        <strain evidence="1 2">W1</strain>
    </source>
</reference>
<organism evidence="1 2">
    <name type="scientific">Acidianus hospitalis (strain W1)</name>
    <dbReference type="NCBI Taxonomy" id="933801"/>
    <lineage>
        <taxon>Archaea</taxon>
        <taxon>Thermoproteota</taxon>
        <taxon>Thermoprotei</taxon>
        <taxon>Sulfolobales</taxon>
        <taxon>Sulfolobaceae</taxon>
        <taxon>Acidianus</taxon>
    </lineage>
</organism>
<dbReference type="STRING" id="933801.Ahos_1926"/>
<keyword evidence="2" id="KW-1185">Reference proteome</keyword>
<sequence length="188" mass="21635">MIDELFLMYKLVNDEWSKAVSELFQLLSTSLRNRFAMLIALDEDSFVYDSNVLVVVDKVDDEVRDKVAEAVIEVNSHHDCTISYYLTSKDDVNTIRVFSSVKEKKKEDCEDAFKEFKEKVKSIARDVIKAEIYDSNVLVVVDKVDDEVRDKVAEAVIEVNSHHDCTISYYLLSSEEYEKIRGTIKGSK</sequence>
<evidence type="ECO:0000313" key="2">
    <source>
        <dbReference type="Proteomes" id="UP000008458"/>
    </source>
</evidence>
<dbReference type="HOGENOM" id="CLU_1574881_0_0_2"/>
<protein>
    <submittedName>
        <fullName evidence="1">Uncharacterized protein</fullName>
    </submittedName>
</protein>
<dbReference type="EMBL" id="CP002535">
    <property type="protein sequence ID" value="AEE94799.1"/>
    <property type="molecule type" value="Genomic_DNA"/>
</dbReference>
<evidence type="ECO:0000313" key="1">
    <source>
        <dbReference type="EMBL" id="AEE94799.1"/>
    </source>
</evidence>